<feature type="transmembrane region" description="Helical" evidence="1">
    <location>
        <begin position="47"/>
        <end position="70"/>
    </location>
</feature>
<keyword evidence="1" id="KW-0472">Membrane</keyword>
<evidence type="ECO:0000313" key="2">
    <source>
        <dbReference type="EMBL" id="CAE0099581.1"/>
    </source>
</evidence>
<keyword evidence="1" id="KW-1133">Transmembrane helix</keyword>
<accession>A0A7S3AEH4</accession>
<feature type="transmembrane region" description="Helical" evidence="1">
    <location>
        <begin position="76"/>
        <end position="99"/>
    </location>
</feature>
<evidence type="ECO:0000256" key="1">
    <source>
        <dbReference type="SAM" id="Phobius"/>
    </source>
</evidence>
<sequence>MDEEEALEVMKLNPAVLQCGPSLEVLGSSEVKSIAMFRNMGNTVLPAPVRTGATAVFIFCILLAIVSAQADNPEALALVSLIKPVLGGGLASVLLFVLYGSANAQRSVKDAEAKQLARRGRAVWDK</sequence>
<proteinExistence type="predicted"/>
<keyword evidence="1" id="KW-0812">Transmembrane</keyword>
<dbReference type="AlphaFoldDB" id="A0A7S3AEH4"/>
<dbReference type="EMBL" id="HBHX01003135">
    <property type="protein sequence ID" value="CAE0099581.1"/>
    <property type="molecule type" value="Transcribed_RNA"/>
</dbReference>
<organism evidence="2">
    <name type="scientific">Haptolina ericina</name>
    <dbReference type="NCBI Taxonomy" id="156174"/>
    <lineage>
        <taxon>Eukaryota</taxon>
        <taxon>Haptista</taxon>
        <taxon>Haptophyta</taxon>
        <taxon>Prymnesiophyceae</taxon>
        <taxon>Prymnesiales</taxon>
        <taxon>Prymnesiaceae</taxon>
        <taxon>Haptolina</taxon>
    </lineage>
</organism>
<protein>
    <submittedName>
        <fullName evidence="2">Uncharacterized protein</fullName>
    </submittedName>
</protein>
<reference evidence="2" key="1">
    <citation type="submission" date="2021-01" db="EMBL/GenBank/DDBJ databases">
        <authorList>
            <person name="Corre E."/>
            <person name="Pelletier E."/>
            <person name="Niang G."/>
            <person name="Scheremetjew M."/>
            <person name="Finn R."/>
            <person name="Kale V."/>
            <person name="Holt S."/>
            <person name="Cochrane G."/>
            <person name="Meng A."/>
            <person name="Brown T."/>
            <person name="Cohen L."/>
        </authorList>
    </citation>
    <scope>NUCLEOTIDE SEQUENCE</scope>
    <source>
        <strain evidence="2">CCMP281</strain>
    </source>
</reference>
<gene>
    <name evidence="2" type="ORF">HERI1096_LOCUS1748</name>
</gene>
<name>A0A7S3AEH4_9EUKA</name>